<keyword evidence="1" id="KW-0472">Membrane</keyword>
<evidence type="ECO:0000313" key="3">
    <source>
        <dbReference type="Proteomes" id="UP000638981"/>
    </source>
</evidence>
<evidence type="ECO:0000313" key="2">
    <source>
        <dbReference type="EMBL" id="GHC56428.1"/>
    </source>
</evidence>
<keyword evidence="3" id="KW-1185">Reference proteome</keyword>
<proteinExistence type="predicted"/>
<reference evidence="2" key="2">
    <citation type="submission" date="2020-09" db="EMBL/GenBank/DDBJ databases">
        <authorList>
            <person name="Sun Q."/>
            <person name="Kim S."/>
        </authorList>
    </citation>
    <scope>NUCLEOTIDE SEQUENCE</scope>
    <source>
        <strain evidence="2">KCTC 23310</strain>
    </source>
</reference>
<protein>
    <submittedName>
        <fullName evidence="2">Membrane protein</fullName>
    </submittedName>
</protein>
<evidence type="ECO:0000256" key="1">
    <source>
        <dbReference type="SAM" id="Phobius"/>
    </source>
</evidence>
<sequence length="468" mass="50132">MTELTQPGASAPAGDNRLNKLYFAVWRWHFYAGLYVIPFLCMLAVTGLIMLWIAVLSGLGDEKMTVTPGDALLPLAQLQTAAEAAVPGTTATQYVGPLSPEHVAVFAVASDAGTTGVTLNPYTGQVLNTFPWRAGWYDLANDIHGSLLIGTLGDRLIEIAACLTLLLIATGLYLHWPRNGSGWRQALVPATKAKGRAIWKSLHGAVGLWVSLVLVVFLISGLSWAGIWGEKFVQAWSTFPAEKWDNVPLSDATHASMNHDAAKEVPWGLEQTPLPLSGSRAGTQAISGMVDIDSVGAFAASLGFNGRYQLNLPGGEGAVWTISHDSMSNDGPSPTADRTIHIDQYTGNVLADVGFADYSFYAKAMAVGIAFHEGDMGWWNVALNSTLCLSILFLSVSGLVLWWKRRPAGALRLSAPPRPDLVPLTRGVVLITLVLSMAFPMLGLTLLAVLALDLLVLTPLPRLKRALS</sequence>
<comment type="caution">
    <text evidence="2">The sequence shown here is derived from an EMBL/GenBank/DDBJ whole genome shotgun (WGS) entry which is preliminary data.</text>
</comment>
<organism evidence="2 3">
    <name type="scientific">Neogemmobacter tilapiae</name>
    <dbReference type="NCBI Taxonomy" id="875041"/>
    <lineage>
        <taxon>Bacteria</taxon>
        <taxon>Pseudomonadati</taxon>
        <taxon>Pseudomonadota</taxon>
        <taxon>Alphaproteobacteria</taxon>
        <taxon>Rhodobacterales</taxon>
        <taxon>Paracoccaceae</taxon>
        <taxon>Neogemmobacter</taxon>
    </lineage>
</organism>
<dbReference type="RefSeq" id="WP_189411486.1">
    <property type="nucleotide sequence ID" value="NZ_BMYJ01000005.1"/>
</dbReference>
<dbReference type="Proteomes" id="UP000638981">
    <property type="component" value="Unassembled WGS sequence"/>
</dbReference>
<dbReference type="PANTHER" id="PTHR34219:SF1">
    <property type="entry name" value="PEPSY DOMAIN-CONTAINING PROTEIN"/>
    <property type="match status" value="1"/>
</dbReference>
<feature type="transmembrane region" description="Helical" evidence="1">
    <location>
        <begin position="423"/>
        <end position="456"/>
    </location>
</feature>
<dbReference type="InterPro" id="IPR005625">
    <property type="entry name" value="PepSY-ass_TM"/>
</dbReference>
<dbReference type="PANTHER" id="PTHR34219">
    <property type="entry name" value="IRON-REGULATED INNER MEMBRANE PROTEIN-RELATED"/>
    <property type="match status" value="1"/>
</dbReference>
<dbReference type="AlphaFoldDB" id="A0A918TPU2"/>
<feature type="transmembrane region" description="Helical" evidence="1">
    <location>
        <begin position="381"/>
        <end position="403"/>
    </location>
</feature>
<accession>A0A918TPU2</accession>
<feature type="transmembrane region" description="Helical" evidence="1">
    <location>
        <begin position="206"/>
        <end position="227"/>
    </location>
</feature>
<dbReference type="EMBL" id="BMYJ01000005">
    <property type="protein sequence ID" value="GHC56428.1"/>
    <property type="molecule type" value="Genomic_DNA"/>
</dbReference>
<keyword evidence="1" id="KW-0812">Transmembrane</keyword>
<feature type="transmembrane region" description="Helical" evidence="1">
    <location>
        <begin position="28"/>
        <end position="55"/>
    </location>
</feature>
<gene>
    <name evidence="2" type="ORF">GCM10007315_19710</name>
</gene>
<reference evidence="2" key="1">
    <citation type="journal article" date="2014" name="Int. J. Syst. Evol. Microbiol.">
        <title>Complete genome sequence of Corynebacterium casei LMG S-19264T (=DSM 44701T), isolated from a smear-ripened cheese.</title>
        <authorList>
            <consortium name="US DOE Joint Genome Institute (JGI-PGF)"/>
            <person name="Walter F."/>
            <person name="Albersmeier A."/>
            <person name="Kalinowski J."/>
            <person name="Ruckert C."/>
        </authorList>
    </citation>
    <scope>NUCLEOTIDE SEQUENCE</scope>
    <source>
        <strain evidence="2">KCTC 23310</strain>
    </source>
</reference>
<name>A0A918TPU2_9RHOB</name>
<feature type="transmembrane region" description="Helical" evidence="1">
    <location>
        <begin position="156"/>
        <end position="176"/>
    </location>
</feature>
<keyword evidence="1" id="KW-1133">Transmembrane helix</keyword>
<dbReference type="Pfam" id="PF03929">
    <property type="entry name" value="PepSY_TM"/>
    <property type="match status" value="1"/>
</dbReference>